<dbReference type="EMBL" id="CP002772">
    <property type="protein sequence ID" value="AEG17719.1"/>
    <property type="molecule type" value="Genomic_DNA"/>
</dbReference>
<dbReference type="RefSeq" id="WP_013825221.1">
    <property type="nucleotide sequence ID" value="NC_015574.1"/>
</dbReference>
<reference evidence="1 2" key="1">
    <citation type="journal article" date="2014" name="Int. J. Syst. Evol. Microbiol.">
        <title>Methanobacterium paludis sp. nov. and a novel strain of Methanobacterium lacus isolated from northern peatlands.</title>
        <authorList>
            <person name="Cadillo-Quiroz H."/>
            <person name="Brauer S.L."/>
            <person name="Goodson N."/>
            <person name="Yavitt J.B."/>
            <person name="Zinder S.H."/>
        </authorList>
    </citation>
    <scope>NUCLEOTIDE SEQUENCE [LARGE SCALE GENOMIC DNA]</scope>
    <source>
        <strain evidence="2">DSM 25820 / JCM 18151 / SWAN1</strain>
    </source>
</reference>
<sequence>MAYNSKENSKGFSKTEKLTKKEIFAGNALKVGDRVITPIVQVFTFEKGKVWSEWMEPVAMAVIERNEKYIVMLTDPENYEDDFSDLELELESILNSIYS</sequence>
<gene>
    <name evidence="1" type="ordered locus">MSWAN_0684</name>
</gene>
<proteinExistence type="predicted"/>
<dbReference type="AlphaFoldDB" id="F6D6K6"/>
<dbReference type="GeneID" id="10668176"/>
<evidence type="ECO:0000313" key="2">
    <source>
        <dbReference type="Proteomes" id="UP000009231"/>
    </source>
</evidence>
<protein>
    <submittedName>
        <fullName evidence="1">Uncharacterized protein</fullName>
    </submittedName>
</protein>
<accession>F6D6K6</accession>
<dbReference type="KEGG" id="mew:MSWAN_0684"/>
<organism evidence="1 2">
    <name type="scientific">Methanobacterium paludis (strain DSM 25820 / JCM 18151 / SWAN1)</name>
    <dbReference type="NCBI Taxonomy" id="868131"/>
    <lineage>
        <taxon>Archaea</taxon>
        <taxon>Methanobacteriati</taxon>
        <taxon>Methanobacteriota</taxon>
        <taxon>Methanomada group</taxon>
        <taxon>Methanobacteria</taxon>
        <taxon>Methanobacteriales</taxon>
        <taxon>Methanobacteriaceae</taxon>
        <taxon>Methanobacterium</taxon>
    </lineage>
</organism>
<name>F6D6K6_METPW</name>
<dbReference type="Proteomes" id="UP000009231">
    <property type="component" value="Chromosome"/>
</dbReference>
<keyword evidence="2" id="KW-1185">Reference proteome</keyword>
<dbReference type="HOGENOM" id="CLU_2313820_0_0_2"/>
<dbReference type="STRING" id="868131.MSWAN_0684"/>
<dbReference type="eggNOG" id="arCOG07607">
    <property type="taxonomic scope" value="Archaea"/>
</dbReference>
<evidence type="ECO:0000313" key="1">
    <source>
        <dbReference type="EMBL" id="AEG17719.1"/>
    </source>
</evidence>